<dbReference type="SUPFAM" id="SSF81665">
    <property type="entry name" value="Calcium ATPase, transmembrane domain M"/>
    <property type="match status" value="1"/>
</dbReference>
<feature type="transmembrane region" description="Helical" evidence="10">
    <location>
        <begin position="256"/>
        <end position="277"/>
    </location>
</feature>
<dbReference type="PRINTS" id="PR00119">
    <property type="entry name" value="CATATPASE"/>
</dbReference>
<accession>A0A0R1WLI5</accession>
<dbReference type="SFLD" id="SFLDG00002">
    <property type="entry name" value="C1.7:_P-type_atpase_like"/>
    <property type="match status" value="1"/>
</dbReference>
<dbReference type="PANTHER" id="PTHR43294:SF21">
    <property type="entry name" value="CATION TRANSPORTING ATPASE"/>
    <property type="match status" value="1"/>
</dbReference>
<dbReference type="InterPro" id="IPR001757">
    <property type="entry name" value="P_typ_ATPase"/>
</dbReference>
<feature type="transmembrane region" description="Helical" evidence="10">
    <location>
        <begin position="65"/>
        <end position="86"/>
    </location>
</feature>
<evidence type="ECO:0000256" key="1">
    <source>
        <dbReference type="ARBA" id="ARBA00004651"/>
    </source>
</evidence>
<dbReference type="AlphaFoldDB" id="A0A0R1WLI5"/>
<evidence type="ECO:0000259" key="11">
    <source>
        <dbReference type="SMART" id="SM00831"/>
    </source>
</evidence>
<dbReference type="GO" id="GO:0019829">
    <property type="term" value="F:ATPase-coupled monoatomic cation transmembrane transporter activity"/>
    <property type="evidence" value="ECO:0007669"/>
    <property type="project" value="TreeGrafter"/>
</dbReference>
<dbReference type="InterPro" id="IPR023299">
    <property type="entry name" value="ATPase_P-typ_cyto_dom_N"/>
</dbReference>
<dbReference type="Pfam" id="PF00122">
    <property type="entry name" value="E1-E2_ATPase"/>
    <property type="match status" value="1"/>
</dbReference>
<dbReference type="STRING" id="1423774.FD31_GL000152"/>
<keyword evidence="7" id="KW-1278">Translocase</keyword>
<dbReference type="InterPro" id="IPR008250">
    <property type="entry name" value="ATPase_P-typ_transduc_dom_A_sf"/>
</dbReference>
<dbReference type="InterPro" id="IPR023214">
    <property type="entry name" value="HAD_sf"/>
</dbReference>
<dbReference type="Gene3D" id="1.20.1110.10">
    <property type="entry name" value="Calcium-transporting ATPase, transmembrane domain"/>
    <property type="match status" value="1"/>
</dbReference>
<dbReference type="PROSITE" id="PS00154">
    <property type="entry name" value="ATPASE_E1_E2"/>
    <property type="match status" value="1"/>
</dbReference>
<dbReference type="PANTHER" id="PTHR43294">
    <property type="entry name" value="SODIUM/POTASSIUM-TRANSPORTING ATPASE SUBUNIT ALPHA"/>
    <property type="match status" value="1"/>
</dbReference>
<comment type="subcellular location">
    <subcellularLocation>
        <location evidence="1">Cell membrane</location>
        <topology evidence="1">Multi-pass membrane protein</topology>
    </subcellularLocation>
</comment>
<feature type="transmembrane region" description="Helical" evidence="10">
    <location>
        <begin position="896"/>
        <end position="915"/>
    </location>
</feature>
<protein>
    <submittedName>
        <fullName evidence="12">Cation-transporting ATPase</fullName>
    </submittedName>
</protein>
<feature type="transmembrane region" description="Helical" evidence="10">
    <location>
        <begin position="827"/>
        <end position="845"/>
    </location>
</feature>
<evidence type="ECO:0000256" key="4">
    <source>
        <dbReference type="ARBA" id="ARBA00022692"/>
    </source>
</evidence>
<feature type="transmembrane region" description="Helical" evidence="10">
    <location>
        <begin position="865"/>
        <end position="884"/>
    </location>
</feature>
<dbReference type="GO" id="GO:0005886">
    <property type="term" value="C:plasma membrane"/>
    <property type="evidence" value="ECO:0007669"/>
    <property type="project" value="UniProtKB-SubCell"/>
</dbReference>
<dbReference type="PRINTS" id="PR00121">
    <property type="entry name" value="NAKATPASE"/>
</dbReference>
<dbReference type="Pfam" id="PF00689">
    <property type="entry name" value="Cation_ATPase_C"/>
    <property type="match status" value="1"/>
</dbReference>
<feature type="transmembrane region" description="Helical" evidence="10">
    <location>
        <begin position="283"/>
        <end position="307"/>
    </location>
</feature>
<keyword evidence="9 10" id="KW-0472">Membrane</keyword>
<dbReference type="InterPro" id="IPR059000">
    <property type="entry name" value="ATPase_P-type_domA"/>
</dbReference>
<dbReference type="Gene3D" id="2.70.150.10">
    <property type="entry name" value="Calcium-transporting ATPase, cytoplasmic transduction domain A"/>
    <property type="match status" value="1"/>
</dbReference>
<keyword evidence="8 10" id="KW-1133">Transmembrane helix</keyword>
<dbReference type="SUPFAM" id="SSF81660">
    <property type="entry name" value="Metal cation-transporting ATPase, ATP-binding domain N"/>
    <property type="match status" value="1"/>
</dbReference>
<dbReference type="FunFam" id="3.40.50.1000:FF:000028">
    <property type="entry name" value="Calcium-transporting P-type ATPase, putative"/>
    <property type="match status" value="1"/>
</dbReference>
<dbReference type="FunFam" id="3.40.50.1000:FF:000001">
    <property type="entry name" value="Phospholipid-transporting ATPase IC"/>
    <property type="match status" value="1"/>
</dbReference>
<dbReference type="InterPro" id="IPR050510">
    <property type="entry name" value="Cation_transp_ATPase_P-type"/>
</dbReference>
<evidence type="ECO:0000256" key="7">
    <source>
        <dbReference type="ARBA" id="ARBA00022967"/>
    </source>
</evidence>
<dbReference type="SUPFAM" id="SSF81653">
    <property type="entry name" value="Calcium ATPase, transduction domain A"/>
    <property type="match status" value="1"/>
</dbReference>
<dbReference type="SFLD" id="SFLDF00027">
    <property type="entry name" value="p-type_atpase"/>
    <property type="match status" value="1"/>
</dbReference>
<dbReference type="GO" id="GO:0005524">
    <property type="term" value="F:ATP binding"/>
    <property type="evidence" value="ECO:0007669"/>
    <property type="project" value="UniProtKB-KW"/>
</dbReference>
<sequence length="928" mass="101354">MVKNMKEVHTQTTKENYATEPIEQLLNKLRTTSNGLTQTEATKRQATYGPNTINHSKQKSQIKAFLKNFISLMAILLWASGLIAMLTGSMELGIAIWLVNIINGIFSFWQEHKAAKATDSLMAMLPTYTRVYRDGKIEQLNATELVPGDVFELQAGNSVPVDARLLEATSVQVDQSALTGETVPESKNVKFLSGEGKFSESNLVYAGTTVGAGDGKAVTIATGMKTEFGKIASLTQKQNKEVSPLQNELNRLTKQISLIAMGIGLAFFVAAILVVHHPVAQSFIFALGMIVAFIPEGLLPTVTLSLAQGVQRMAKKHALVKDLNSVETLGETTVICSDKTGTLTQNQMTVNHIWLPSGIYTVSGQGYVNNGKIQKHQQDIDYQTDPDLKQLLTIAGFNNDTSVEYAKDTNKPKILGTPTEAALIILAQKAGFPIEESLKNSPRLKELPFDSDRKRMTTIHQQGNQLLVAVKGSLSDLLKQCTTIQDHGNVRQITADDKKAISQANRMYATKGLRSLSFAYQTIPYTGPEQLDKMTIENTEQNLTFVGLTVMADPPRPEIYDAVKKCHNAKIKIIMVTGDSEITAKSIAVKIGITSDKARVVTGTELDEMNSQALTEALKGEIIFARVAPEQKYKIVSTLQKMGQIVASTGDGVNDAPALKKANIGVAMGVTGTDVAKDAADMILTDDNFASIVAAIEEGRTVYSNIQKFLLYIFNSNVPEAIPSVLFLLSRGLIPLPLTVLQILVVDLGTDMLPALGLGSEQPEPGIMNQAPRSRNSHLLDKHLILTAFAWYGAIASAVSTFAYFFVNMQNGWPVQKLLSSGIGYNRATTMTLAAIIFCQIAAALNCRSKYTSVFKLGLFSNHRIWAGIIFEIALLAILVYTPGIQSVFNTAPLQVKDWIFLVIVPIPIFLVEELRKLIVRIKFQQNA</sequence>
<dbReference type="Gene3D" id="3.40.50.1000">
    <property type="entry name" value="HAD superfamily/HAD-like"/>
    <property type="match status" value="1"/>
</dbReference>
<dbReference type="InterPro" id="IPR018303">
    <property type="entry name" value="ATPase_P-typ_P_site"/>
</dbReference>
<dbReference type="GO" id="GO:1902600">
    <property type="term" value="P:proton transmembrane transport"/>
    <property type="evidence" value="ECO:0007669"/>
    <property type="project" value="TreeGrafter"/>
</dbReference>
<dbReference type="PATRIC" id="fig|1423774.3.peg.155"/>
<dbReference type="SFLD" id="SFLDS00003">
    <property type="entry name" value="Haloacid_Dehalogenase"/>
    <property type="match status" value="1"/>
</dbReference>
<keyword evidence="5" id="KW-0547">Nucleotide-binding</keyword>
<evidence type="ECO:0000313" key="12">
    <source>
        <dbReference type="EMBL" id="KRM18670.1"/>
    </source>
</evidence>
<evidence type="ECO:0000256" key="9">
    <source>
        <dbReference type="ARBA" id="ARBA00023136"/>
    </source>
</evidence>
<dbReference type="Proteomes" id="UP000051302">
    <property type="component" value="Unassembled WGS sequence"/>
</dbReference>
<proteinExistence type="inferred from homology"/>
<keyword evidence="4 10" id="KW-0812">Transmembrane</keyword>
<dbReference type="InterPro" id="IPR006068">
    <property type="entry name" value="ATPase_P-typ_cation-transptr_C"/>
</dbReference>
<dbReference type="InterPro" id="IPR044492">
    <property type="entry name" value="P_typ_ATPase_HD_dom"/>
</dbReference>
<dbReference type="Pfam" id="PF00690">
    <property type="entry name" value="Cation_ATPase_N"/>
    <property type="match status" value="1"/>
</dbReference>
<dbReference type="EMBL" id="AZFV01000001">
    <property type="protein sequence ID" value="KRM18670.1"/>
    <property type="molecule type" value="Genomic_DNA"/>
</dbReference>
<dbReference type="SMART" id="SM00831">
    <property type="entry name" value="Cation_ATPase_N"/>
    <property type="match status" value="1"/>
</dbReference>
<evidence type="ECO:0000256" key="2">
    <source>
        <dbReference type="ARBA" id="ARBA00005675"/>
    </source>
</evidence>
<dbReference type="SUPFAM" id="SSF56784">
    <property type="entry name" value="HAD-like"/>
    <property type="match status" value="1"/>
</dbReference>
<feature type="domain" description="Cation-transporting P-type ATPase N-terminal" evidence="11">
    <location>
        <begin position="16"/>
        <end position="89"/>
    </location>
</feature>
<feature type="transmembrane region" description="Helical" evidence="10">
    <location>
        <begin position="92"/>
        <end position="109"/>
    </location>
</feature>
<dbReference type="GO" id="GO:0016887">
    <property type="term" value="F:ATP hydrolysis activity"/>
    <property type="evidence" value="ECO:0007669"/>
    <property type="project" value="InterPro"/>
</dbReference>
<keyword evidence="6" id="KW-0067">ATP-binding</keyword>
<organism evidence="12 13">
    <name type="scientific">Companilactobacillus nantensis DSM 16982</name>
    <dbReference type="NCBI Taxonomy" id="1423774"/>
    <lineage>
        <taxon>Bacteria</taxon>
        <taxon>Bacillati</taxon>
        <taxon>Bacillota</taxon>
        <taxon>Bacilli</taxon>
        <taxon>Lactobacillales</taxon>
        <taxon>Lactobacillaceae</taxon>
        <taxon>Companilactobacillus</taxon>
    </lineage>
</organism>
<evidence type="ECO:0000256" key="8">
    <source>
        <dbReference type="ARBA" id="ARBA00022989"/>
    </source>
</evidence>
<name>A0A0R1WLI5_9LACO</name>
<evidence type="ECO:0000256" key="6">
    <source>
        <dbReference type="ARBA" id="ARBA00022840"/>
    </source>
</evidence>
<keyword evidence="13" id="KW-1185">Reference proteome</keyword>
<gene>
    <name evidence="12" type="ORF">FD31_GL000152</name>
</gene>
<dbReference type="Pfam" id="PF13246">
    <property type="entry name" value="Cation_ATPase"/>
    <property type="match status" value="1"/>
</dbReference>
<dbReference type="Gene3D" id="3.40.1110.10">
    <property type="entry name" value="Calcium-transporting ATPase, cytoplasmic domain N"/>
    <property type="match status" value="1"/>
</dbReference>
<evidence type="ECO:0000256" key="3">
    <source>
        <dbReference type="ARBA" id="ARBA00022475"/>
    </source>
</evidence>
<evidence type="ECO:0000256" key="10">
    <source>
        <dbReference type="SAM" id="Phobius"/>
    </source>
</evidence>
<feature type="transmembrane region" description="Helical" evidence="10">
    <location>
        <begin position="784"/>
        <end position="807"/>
    </location>
</feature>
<reference evidence="12 13" key="1">
    <citation type="journal article" date="2015" name="Genome Announc.">
        <title>Expanding the biotechnology potential of lactobacilli through comparative genomics of 213 strains and associated genera.</title>
        <authorList>
            <person name="Sun Z."/>
            <person name="Harris H.M."/>
            <person name="McCann A."/>
            <person name="Guo C."/>
            <person name="Argimon S."/>
            <person name="Zhang W."/>
            <person name="Yang X."/>
            <person name="Jeffery I.B."/>
            <person name="Cooney J.C."/>
            <person name="Kagawa T.F."/>
            <person name="Liu W."/>
            <person name="Song Y."/>
            <person name="Salvetti E."/>
            <person name="Wrobel A."/>
            <person name="Rasinkangas P."/>
            <person name="Parkhill J."/>
            <person name="Rea M.C."/>
            <person name="O'Sullivan O."/>
            <person name="Ritari J."/>
            <person name="Douillard F.P."/>
            <person name="Paul Ross R."/>
            <person name="Yang R."/>
            <person name="Briner A.E."/>
            <person name="Felis G.E."/>
            <person name="de Vos W.M."/>
            <person name="Barrangou R."/>
            <person name="Klaenhammer T.R."/>
            <person name="Caufield P.W."/>
            <person name="Cui Y."/>
            <person name="Zhang H."/>
            <person name="O'Toole P.W."/>
        </authorList>
    </citation>
    <scope>NUCLEOTIDE SEQUENCE [LARGE SCALE GENOMIC DNA]</scope>
    <source>
        <strain evidence="12 13">DSM 16982</strain>
    </source>
</reference>
<dbReference type="InterPro" id="IPR004014">
    <property type="entry name" value="ATPase_P-typ_cation-transptr_N"/>
</dbReference>
<comment type="caution">
    <text evidence="12">The sequence shown here is derived from an EMBL/GenBank/DDBJ whole genome shotgun (WGS) entry which is preliminary data.</text>
</comment>
<keyword evidence="3" id="KW-1003">Cell membrane</keyword>
<evidence type="ECO:0000313" key="13">
    <source>
        <dbReference type="Proteomes" id="UP000051302"/>
    </source>
</evidence>
<dbReference type="NCBIfam" id="TIGR01494">
    <property type="entry name" value="ATPase_P-type"/>
    <property type="match status" value="2"/>
</dbReference>
<evidence type="ECO:0000256" key="5">
    <source>
        <dbReference type="ARBA" id="ARBA00022741"/>
    </source>
</evidence>
<dbReference type="InterPro" id="IPR023298">
    <property type="entry name" value="ATPase_P-typ_TM_dom_sf"/>
</dbReference>
<comment type="similarity">
    <text evidence="2">Belongs to the cation transport ATPase (P-type) (TC 3.A.3) family. Type IIA subfamily.</text>
</comment>
<dbReference type="InterPro" id="IPR036412">
    <property type="entry name" value="HAD-like_sf"/>
</dbReference>